<feature type="domain" description="Acetyl xylan esterase" evidence="2">
    <location>
        <begin position="93"/>
        <end position="248"/>
    </location>
</feature>
<keyword evidence="3" id="KW-0378">Hydrolase</keyword>
<dbReference type="Pfam" id="PF05448">
    <property type="entry name" value="AXE1"/>
    <property type="match status" value="1"/>
</dbReference>
<dbReference type="Proteomes" id="UP000569914">
    <property type="component" value="Unassembled WGS sequence"/>
</dbReference>
<dbReference type="SUPFAM" id="SSF53474">
    <property type="entry name" value="alpha/beta-Hydrolases"/>
    <property type="match status" value="2"/>
</dbReference>
<organism evidence="3 4">
    <name type="scientific">Microlunatus parietis</name>
    <dbReference type="NCBI Taxonomy" id="682979"/>
    <lineage>
        <taxon>Bacteria</taxon>
        <taxon>Bacillati</taxon>
        <taxon>Actinomycetota</taxon>
        <taxon>Actinomycetes</taxon>
        <taxon>Propionibacteriales</taxon>
        <taxon>Propionibacteriaceae</taxon>
        <taxon>Microlunatus</taxon>
    </lineage>
</organism>
<sequence>MITDPLAASLRGLGGYLDAGAQWRDHVFRRTESELRRWHAVNDRLATSADVAARQRDIRAAAAELLGAPVPADPPPARSSGVVRMPSYRIEKLIIEAGPGHGITANLYRPDDLDGPASAVLILCGHAAESKAYPQYQAVAARLARNGLVALVIDPFGQGERRQFPDRPELAQPTADHLRSGVACWWAGRSSGRYFVRDAVRAVDYLAAHPEVDPARIGVTGNSGGGTQTALLMMIDDRIAAAAPATFLTSRGHYLRTGQAQDAEQVIIGGTAAGLDHEDVLIAMAPRPVLVLAADYDFFPIEGTVASVQRAGRAYRILGAADRLRLHRTRGGHAYHPELARAACAFFVDHLGGDRERPLDEAEPEPLAPAELACTRTGQLITDGEFTATIEDLNRAETAERVPDREAWLLEQVEHGRDPAADPYPRWFPATDHDLGGTAARVRPVYWWSERDLVNAALLITPADRPYRSLTLVLLPDGTAEADRHRDRFATMIAEDRAIFVLDVRGVGALAPHPIGARFPDPESGTRYRLTCDLLWLGDSPIAGQVYDVRRCLELIASDPELDHGDRPLDLWGVGSASMISALVAQLDPSRFRTVTQNGLVAATDPAEWRTVLPGFATVFDLPWLSGPTTKENP</sequence>
<comment type="similarity">
    <text evidence="1">Belongs to the AB hydrolase superfamily.</text>
</comment>
<dbReference type="PANTHER" id="PTHR22946:SF8">
    <property type="entry name" value="ACETYL XYLAN ESTERASE DOMAIN-CONTAINING PROTEIN"/>
    <property type="match status" value="1"/>
</dbReference>
<evidence type="ECO:0000313" key="3">
    <source>
        <dbReference type="EMBL" id="NYE70479.1"/>
    </source>
</evidence>
<comment type="caution">
    <text evidence="3">The sequence shown here is derived from an EMBL/GenBank/DDBJ whole genome shotgun (WGS) entry which is preliminary data.</text>
</comment>
<dbReference type="InterPro" id="IPR008391">
    <property type="entry name" value="AXE1_dom"/>
</dbReference>
<protein>
    <submittedName>
        <fullName evidence="3">Dienelactone hydrolase</fullName>
    </submittedName>
</protein>
<dbReference type="InterPro" id="IPR050261">
    <property type="entry name" value="FrsA_esterase"/>
</dbReference>
<evidence type="ECO:0000256" key="1">
    <source>
        <dbReference type="ARBA" id="ARBA00008645"/>
    </source>
</evidence>
<evidence type="ECO:0000259" key="2">
    <source>
        <dbReference type="Pfam" id="PF05448"/>
    </source>
</evidence>
<name>A0A7Y9I560_9ACTN</name>
<keyword evidence="4" id="KW-1185">Reference proteome</keyword>
<dbReference type="EMBL" id="JACCBU010000001">
    <property type="protein sequence ID" value="NYE70479.1"/>
    <property type="molecule type" value="Genomic_DNA"/>
</dbReference>
<dbReference type="InterPro" id="IPR029058">
    <property type="entry name" value="AB_hydrolase_fold"/>
</dbReference>
<evidence type="ECO:0000313" key="4">
    <source>
        <dbReference type="Proteomes" id="UP000569914"/>
    </source>
</evidence>
<dbReference type="GO" id="GO:0016787">
    <property type="term" value="F:hydrolase activity"/>
    <property type="evidence" value="ECO:0007669"/>
    <property type="project" value="UniProtKB-KW"/>
</dbReference>
<dbReference type="PANTHER" id="PTHR22946">
    <property type="entry name" value="DIENELACTONE HYDROLASE DOMAIN-CONTAINING PROTEIN-RELATED"/>
    <property type="match status" value="1"/>
</dbReference>
<dbReference type="Gene3D" id="3.40.50.1820">
    <property type="entry name" value="alpha/beta hydrolase"/>
    <property type="match status" value="2"/>
</dbReference>
<dbReference type="AlphaFoldDB" id="A0A7Y9I560"/>
<reference evidence="3 4" key="1">
    <citation type="submission" date="2020-07" db="EMBL/GenBank/DDBJ databases">
        <title>Sequencing the genomes of 1000 actinobacteria strains.</title>
        <authorList>
            <person name="Klenk H.-P."/>
        </authorList>
    </citation>
    <scope>NUCLEOTIDE SEQUENCE [LARGE SCALE GENOMIC DNA]</scope>
    <source>
        <strain evidence="3 4">DSM 22083</strain>
    </source>
</reference>
<proteinExistence type="inferred from homology"/>
<accession>A0A7Y9I560</accession>
<gene>
    <name evidence="3" type="ORF">BKA15_001808</name>
</gene>
<dbReference type="RefSeq" id="WP_179749966.1">
    <property type="nucleotide sequence ID" value="NZ_JACCBU010000001.1"/>
</dbReference>